<feature type="repeat" description="ANK" evidence="3">
    <location>
        <begin position="9"/>
        <end position="41"/>
    </location>
</feature>
<evidence type="ECO:0000256" key="4">
    <source>
        <dbReference type="SAM" id="MobiDB-lite"/>
    </source>
</evidence>
<dbReference type="PRINTS" id="PR01415">
    <property type="entry name" value="ANKYRIN"/>
</dbReference>
<dbReference type="PROSITE" id="PS50088">
    <property type="entry name" value="ANK_REPEAT"/>
    <property type="match status" value="3"/>
</dbReference>
<evidence type="ECO:0000256" key="2">
    <source>
        <dbReference type="ARBA" id="ARBA00023043"/>
    </source>
</evidence>
<name>A0A8H5ZZG1_PETAA</name>
<dbReference type="Proteomes" id="UP000541154">
    <property type="component" value="Unassembled WGS sequence"/>
</dbReference>
<organism evidence="5 6">
    <name type="scientific">Petromyces alliaceus</name>
    <name type="common">Aspergillus alliaceus</name>
    <dbReference type="NCBI Taxonomy" id="209559"/>
    <lineage>
        <taxon>Eukaryota</taxon>
        <taxon>Fungi</taxon>
        <taxon>Dikarya</taxon>
        <taxon>Ascomycota</taxon>
        <taxon>Pezizomycotina</taxon>
        <taxon>Eurotiomycetes</taxon>
        <taxon>Eurotiomycetidae</taxon>
        <taxon>Eurotiales</taxon>
        <taxon>Aspergillaceae</taxon>
        <taxon>Aspergillus</taxon>
        <taxon>Aspergillus subgen. Circumdati</taxon>
    </lineage>
</organism>
<feature type="repeat" description="ANK" evidence="3">
    <location>
        <begin position="252"/>
        <end position="286"/>
    </location>
</feature>
<comment type="caution">
    <text evidence="5">The sequence shown here is derived from an EMBL/GenBank/DDBJ whole genome shotgun (WGS) entry which is preliminary data.</text>
</comment>
<proteinExistence type="predicted"/>
<dbReference type="EMBL" id="SPNV01000222">
    <property type="protein sequence ID" value="KAF5858072.1"/>
    <property type="molecule type" value="Genomic_DNA"/>
</dbReference>
<keyword evidence="6" id="KW-1185">Reference proteome</keyword>
<dbReference type="PANTHER" id="PTHR24123:SF141">
    <property type="entry name" value="ANKYRIN 2, ISOFORM U"/>
    <property type="match status" value="1"/>
</dbReference>
<gene>
    <name evidence="5" type="ORF">ETB97_004915</name>
</gene>
<dbReference type="AlphaFoldDB" id="A0A8H5ZZG1"/>
<dbReference type="InterPro" id="IPR051165">
    <property type="entry name" value="Multifunctional_ANK_Repeat"/>
</dbReference>
<accession>A0A8H5ZZG1</accession>
<feature type="region of interest" description="Disordered" evidence="4">
    <location>
        <begin position="354"/>
        <end position="386"/>
    </location>
</feature>
<dbReference type="Pfam" id="PF12796">
    <property type="entry name" value="Ank_2"/>
    <property type="match status" value="2"/>
</dbReference>
<dbReference type="InterPro" id="IPR036770">
    <property type="entry name" value="Ankyrin_rpt-contain_sf"/>
</dbReference>
<evidence type="ECO:0000313" key="6">
    <source>
        <dbReference type="Proteomes" id="UP000541154"/>
    </source>
</evidence>
<feature type="repeat" description="ANK" evidence="3">
    <location>
        <begin position="541"/>
        <end position="573"/>
    </location>
</feature>
<dbReference type="SUPFAM" id="SSF48403">
    <property type="entry name" value="Ankyrin repeat"/>
    <property type="match status" value="3"/>
</dbReference>
<feature type="compositionally biased region" description="Basic and acidic residues" evidence="4">
    <location>
        <begin position="377"/>
        <end position="386"/>
    </location>
</feature>
<evidence type="ECO:0000256" key="1">
    <source>
        <dbReference type="ARBA" id="ARBA00022737"/>
    </source>
</evidence>
<dbReference type="Gene3D" id="1.25.40.20">
    <property type="entry name" value="Ankyrin repeat-containing domain"/>
    <property type="match status" value="5"/>
</dbReference>
<dbReference type="InterPro" id="IPR002110">
    <property type="entry name" value="Ankyrin_rpt"/>
</dbReference>
<keyword evidence="2 3" id="KW-0040">ANK repeat</keyword>
<dbReference type="PROSITE" id="PS50297">
    <property type="entry name" value="ANK_REP_REGION"/>
    <property type="match status" value="2"/>
</dbReference>
<evidence type="ECO:0000256" key="3">
    <source>
        <dbReference type="PROSITE-ProRule" id="PRU00023"/>
    </source>
</evidence>
<feature type="compositionally biased region" description="Basic residues" evidence="4">
    <location>
        <begin position="367"/>
        <end position="376"/>
    </location>
</feature>
<dbReference type="SMART" id="SM00248">
    <property type="entry name" value="ANK"/>
    <property type="match status" value="12"/>
</dbReference>
<evidence type="ECO:0000313" key="5">
    <source>
        <dbReference type="EMBL" id="KAF5858072.1"/>
    </source>
</evidence>
<keyword evidence="1" id="KW-0677">Repeat</keyword>
<protein>
    <submittedName>
        <fullName evidence="5">Uncharacterized protein</fullName>
    </submittedName>
</protein>
<sequence>MIVNQPDRTGCTPLHYACLSGRLESVFLLLNAGANPVITNYDGRTPLHVCAAFRKIIIRPEKDHNRCDPPGWHHLIGDDDTLRMTEIIQLLRAHGADTLKSDQAGNTPFELAVDNGNQEMIAALHVDTANPLNPNTSPAYYLPGRLYWMSHNDSVNSIVDQLLDGKADIVKACHWLLKLGSYKIVEQLAARTRGLTVNPNVYKNTYTRGQYRDNQPIRSALHTLAEGQHWWNTDAMRFLLQRGANLDIRNPKGETPLHIAVKGRYRQFGMVQLLLEHGANPNVLDYEGFVPVNRAVQNSQMVRLLVQYGADLALGEHPVLYTAILSQDVETVRVIIEAGFDCQKPFKEHLPELLDEDDSDDDLGSHRFSRGSKPRSMRREKEEGDRNDLLSRPLHFACSSRFNNAAERYKAVAIVELLLAQACSPFLSCQEGTTIIHNVIHQGGILEPLLDLPDLNLKYRNEQGRTLLLAACQEENRAAWFVKRFDNLEKYPLPSVRRPQVIRQLCRMGADLDKYDHAENASLVSHFASQCQNLVLQRNSDGYEPFHLAAKGRIIGMLQPLLGAGANSREVEPDGNPVLHHLAIAIQKDRVGHTASIIDSFLRLGVDINAKNKAGESPLFSYVGAGSYETSLPVSSYSRKADGAVIKSFLEGGANLLTQNNEGENLLHVAAKLQCSHVGFPSIFAGDERYVDPFKYLMELGLDPFQEDNKQRTTVDVAAAYGNEAILALSQKK</sequence>
<dbReference type="PANTHER" id="PTHR24123">
    <property type="entry name" value="ANKYRIN REPEAT-CONTAINING"/>
    <property type="match status" value="1"/>
</dbReference>
<reference evidence="5 6" key="1">
    <citation type="submission" date="2019-04" db="EMBL/GenBank/DDBJ databases">
        <title>Aspergillus burnettii sp. nov., novel species from soil in southeast Queensland.</title>
        <authorList>
            <person name="Gilchrist C.L.M."/>
            <person name="Pitt J.I."/>
            <person name="Lange L."/>
            <person name="Lacey H.J."/>
            <person name="Vuong D."/>
            <person name="Midgley D.J."/>
            <person name="Greenfield P."/>
            <person name="Bradbury M."/>
            <person name="Lacey E."/>
            <person name="Busk P.K."/>
            <person name="Pilgaard B."/>
            <person name="Chooi Y.H."/>
            <person name="Piggott A.M."/>
        </authorList>
    </citation>
    <scope>NUCLEOTIDE SEQUENCE [LARGE SCALE GENOMIC DNA]</scope>
    <source>
        <strain evidence="5 6">FRR 5400</strain>
    </source>
</reference>